<dbReference type="SUPFAM" id="SSF54768">
    <property type="entry name" value="dsRNA-binding domain-like"/>
    <property type="match status" value="1"/>
</dbReference>
<dbReference type="AlphaFoldDB" id="A0A4S4CX30"/>
<keyword evidence="7" id="KW-0460">Magnesium</keyword>
<evidence type="ECO:0000313" key="10">
    <source>
        <dbReference type="EMBL" id="THF94434.1"/>
    </source>
</evidence>
<proteinExistence type="predicted"/>
<organism evidence="10 11">
    <name type="scientific">Camellia sinensis var. sinensis</name>
    <name type="common">China tea</name>
    <dbReference type="NCBI Taxonomy" id="542762"/>
    <lineage>
        <taxon>Eukaryota</taxon>
        <taxon>Viridiplantae</taxon>
        <taxon>Streptophyta</taxon>
        <taxon>Embryophyta</taxon>
        <taxon>Tracheophyta</taxon>
        <taxon>Spermatophyta</taxon>
        <taxon>Magnoliopsida</taxon>
        <taxon>eudicotyledons</taxon>
        <taxon>Gunneridae</taxon>
        <taxon>Pentapetalae</taxon>
        <taxon>asterids</taxon>
        <taxon>Ericales</taxon>
        <taxon>Theaceae</taxon>
        <taxon>Camellia</taxon>
    </lineage>
</organism>
<keyword evidence="6" id="KW-0378">Hydrolase</keyword>
<keyword evidence="11" id="KW-1185">Reference proteome</keyword>
<evidence type="ECO:0000313" key="11">
    <source>
        <dbReference type="Proteomes" id="UP000306102"/>
    </source>
</evidence>
<dbReference type="SMART" id="SM00535">
    <property type="entry name" value="RIBOc"/>
    <property type="match status" value="1"/>
</dbReference>
<evidence type="ECO:0000256" key="6">
    <source>
        <dbReference type="ARBA" id="ARBA00022801"/>
    </source>
</evidence>
<keyword evidence="3" id="KW-0540">Nuclease</keyword>
<feature type="domain" description="RNase III" evidence="9">
    <location>
        <begin position="76"/>
        <end position="217"/>
    </location>
</feature>
<dbReference type="InterPro" id="IPR036389">
    <property type="entry name" value="RNase_III_sf"/>
</dbReference>
<reference evidence="10 11" key="1">
    <citation type="journal article" date="2018" name="Proc. Natl. Acad. Sci. U.S.A.">
        <title>Draft genome sequence of Camellia sinensis var. sinensis provides insights into the evolution of the tea genome and tea quality.</title>
        <authorList>
            <person name="Wei C."/>
            <person name="Yang H."/>
            <person name="Wang S."/>
            <person name="Zhao J."/>
            <person name="Liu C."/>
            <person name="Gao L."/>
            <person name="Xia E."/>
            <person name="Lu Y."/>
            <person name="Tai Y."/>
            <person name="She G."/>
            <person name="Sun J."/>
            <person name="Cao H."/>
            <person name="Tong W."/>
            <person name="Gao Q."/>
            <person name="Li Y."/>
            <person name="Deng W."/>
            <person name="Jiang X."/>
            <person name="Wang W."/>
            <person name="Chen Q."/>
            <person name="Zhang S."/>
            <person name="Li H."/>
            <person name="Wu J."/>
            <person name="Wang P."/>
            <person name="Li P."/>
            <person name="Shi C."/>
            <person name="Zheng F."/>
            <person name="Jian J."/>
            <person name="Huang B."/>
            <person name="Shan D."/>
            <person name="Shi M."/>
            <person name="Fang C."/>
            <person name="Yue Y."/>
            <person name="Li F."/>
            <person name="Li D."/>
            <person name="Wei S."/>
            <person name="Han B."/>
            <person name="Jiang C."/>
            <person name="Yin Y."/>
            <person name="Xia T."/>
            <person name="Zhang Z."/>
            <person name="Bennetzen J.L."/>
            <person name="Zhao S."/>
            <person name="Wan X."/>
        </authorList>
    </citation>
    <scope>NUCLEOTIDE SEQUENCE [LARGE SCALE GENOMIC DNA]</scope>
    <source>
        <strain evidence="11">cv. Shuchazao</strain>
        <tissue evidence="10">Leaf</tissue>
    </source>
</reference>
<dbReference type="STRING" id="542762.A0A4S4CX30"/>
<evidence type="ECO:0000256" key="3">
    <source>
        <dbReference type="ARBA" id="ARBA00022722"/>
    </source>
</evidence>
<keyword evidence="4" id="KW-0479">Metal-binding</keyword>
<dbReference type="Gene3D" id="1.10.1520.10">
    <property type="entry name" value="Ribonuclease III domain"/>
    <property type="match status" value="1"/>
</dbReference>
<dbReference type="PANTHER" id="PTHR14950:SF53">
    <property type="entry name" value="RIBONUCLEASE 3-LIKE PROTEIN 3 ISOFORM X1"/>
    <property type="match status" value="1"/>
</dbReference>
<dbReference type="GO" id="GO:0004525">
    <property type="term" value="F:ribonuclease III activity"/>
    <property type="evidence" value="ECO:0007669"/>
    <property type="project" value="InterPro"/>
</dbReference>
<comment type="caution">
    <text evidence="10">The sequence shown here is derived from an EMBL/GenBank/DDBJ whole genome shotgun (WGS) entry which is preliminary data.</text>
</comment>
<evidence type="ECO:0000256" key="2">
    <source>
        <dbReference type="ARBA" id="ARBA00001946"/>
    </source>
</evidence>
<dbReference type="PANTHER" id="PTHR14950">
    <property type="entry name" value="DICER-RELATED"/>
    <property type="match status" value="1"/>
</dbReference>
<dbReference type="GO" id="GO:0046872">
    <property type="term" value="F:metal ion binding"/>
    <property type="evidence" value="ECO:0007669"/>
    <property type="project" value="UniProtKB-KW"/>
</dbReference>
<dbReference type="GO" id="GO:0030422">
    <property type="term" value="P:siRNA processing"/>
    <property type="evidence" value="ECO:0007669"/>
    <property type="project" value="TreeGrafter"/>
</dbReference>
<keyword evidence="8" id="KW-0694">RNA-binding</keyword>
<dbReference type="CDD" id="cd00593">
    <property type="entry name" value="RIBOc"/>
    <property type="match status" value="1"/>
</dbReference>
<evidence type="ECO:0000256" key="1">
    <source>
        <dbReference type="ARBA" id="ARBA00001936"/>
    </source>
</evidence>
<evidence type="ECO:0000256" key="5">
    <source>
        <dbReference type="ARBA" id="ARBA00022759"/>
    </source>
</evidence>
<keyword evidence="5" id="KW-0255">Endonuclease</keyword>
<dbReference type="SUPFAM" id="SSF69065">
    <property type="entry name" value="RNase III domain-like"/>
    <property type="match status" value="1"/>
</dbReference>
<evidence type="ECO:0000256" key="4">
    <source>
        <dbReference type="ARBA" id="ARBA00022723"/>
    </source>
</evidence>
<evidence type="ECO:0000256" key="8">
    <source>
        <dbReference type="ARBA" id="ARBA00022884"/>
    </source>
</evidence>
<dbReference type="Pfam" id="PF00636">
    <property type="entry name" value="Ribonuclease_3"/>
    <property type="match status" value="1"/>
</dbReference>
<dbReference type="PROSITE" id="PS00517">
    <property type="entry name" value="RNASE_3_1"/>
    <property type="match status" value="1"/>
</dbReference>
<accession>A0A4S4CX30</accession>
<dbReference type="Proteomes" id="UP000306102">
    <property type="component" value="Unassembled WGS sequence"/>
</dbReference>
<dbReference type="GO" id="GO:0003723">
    <property type="term" value="F:RNA binding"/>
    <property type="evidence" value="ECO:0007669"/>
    <property type="project" value="UniProtKB-KW"/>
</dbReference>
<protein>
    <recommendedName>
        <fullName evidence="9">RNase III domain-containing protein</fullName>
    </recommendedName>
</protein>
<sequence length="318" mass="35929">MPPSTSWMRSLLSPAKGWFGAQPIKALSRRLRDYGLTLGGLLKAKEVEEQAMNSSLKDTYILENVNNWRIESLPSLQEVEEVIGYNFNNQDLLEEAFTHVSYGEKCLSYERLEYVGDSVLNLLITKEQFNLYPNLPPGLLTPLRAANVDTEKLARVAVNRKFHKYLRHRLPVISKQIRDFISVLPQYPLHSNGLIDAPKILADIVESTIGAIFIDSNSSIDTTWKVAKGLLHPIITPEMLQTHPVRKLYETCQKNGLKIRLIDLWAKEGAYEVIVDNHVRGKGKCLAKKEIALNRAANEAYNEIVRKLGVKHDINCGG</sequence>
<gene>
    <name evidence="10" type="ORF">TEA_013485</name>
</gene>
<dbReference type="EMBL" id="SDRB02013661">
    <property type="protein sequence ID" value="THF94434.1"/>
    <property type="molecule type" value="Genomic_DNA"/>
</dbReference>
<comment type="cofactor">
    <cofactor evidence="1">
        <name>Mn(2+)</name>
        <dbReference type="ChEBI" id="CHEBI:29035"/>
    </cofactor>
</comment>
<comment type="cofactor">
    <cofactor evidence="2">
        <name>Mg(2+)</name>
        <dbReference type="ChEBI" id="CHEBI:18420"/>
    </cofactor>
</comment>
<dbReference type="InterPro" id="IPR000999">
    <property type="entry name" value="RNase_III_dom"/>
</dbReference>
<name>A0A4S4CX30_CAMSN</name>
<dbReference type="FunFam" id="1.10.1520.10:FF:000004">
    <property type="entry name" value="Endoribonuclease dicer-like 1"/>
    <property type="match status" value="1"/>
</dbReference>
<evidence type="ECO:0000256" key="7">
    <source>
        <dbReference type="ARBA" id="ARBA00022842"/>
    </source>
</evidence>
<evidence type="ECO:0000259" key="9">
    <source>
        <dbReference type="PROSITE" id="PS50142"/>
    </source>
</evidence>
<dbReference type="PROSITE" id="PS50142">
    <property type="entry name" value="RNASE_3_2"/>
    <property type="match status" value="1"/>
</dbReference>
<dbReference type="GO" id="GO:0005737">
    <property type="term" value="C:cytoplasm"/>
    <property type="evidence" value="ECO:0007669"/>
    <property type="project" value="TreeGrafter"/>
</dbReference>
<dbReference type="GO" id="GO:0005634">
    <property type="term" value="C:nucleus"/>
    <property type="evidence" value="ECO:0007669"/>
    <property type="project" value="TreeGrafter"/>
</dbReference>